<evidence type="ECO:0000259" key="5">
    <source>
        <dbReference type="Pfam" id="PF00171"/>
    </source>
</evidence>
<dbReference type="InterPro" id="IPR016161">
    <property type="entry name" value="Ald_DH/histidinol_DH"/>
</dbReference>
<dbReference type="InterPro" id="IPR016162">
    <property type="entry name" value="Ald_DH_N"/>
</dbReference>
<dbReference type="FunFam" id="3.40.605.10:FF:000007">
    <property type="entry name" value="NAD/NADP-dependent betaine aldehyde dehydrogenase"/>
    <property type="match status" value="1"/>
</dbReference>
<organism evidence="6 7">
    <name type="scientific">Bradyrhizobium shewense</name>
    <dbReference type="NCBI Taxonomy" id="1761772"/>
    <lineage>
        <taxon>Bacteria</taxon>
        <taxon>Pseudomonadati</taxon>
        <taxon>Pseudomonadota</taxon>
        <taxon>Alphaproteobacteria</taxon>
        <taxon>Hyphomicrobiales</taxon>
        <taxon>Nitrobacteraceae</taxon>
        <taxon>Bradyrhizobium</taxon>
    </lineage>
</organism>
<sequence>MNEFKLLIDGKLVAGAATLDIINPANEELLAVAPRADIAQLEEAIAAAKEAFPAWSAKPVRERGALLGRVADALEARKDEFTRLLTLEQGKPLSEAAWEITFSTDIIRYHAELDLPDEVLKDNATQKVVRQRMPLGVVAAIVPWNFPVILLVLKLAPALLAGNTVVAKPAPTTPLTTLLFGEICKQILPAGTLNIIVDDNDLGGALSSHPDVAKVAFTGSTTTGKKVMSGATSTLKRLTLELGGNDAAIVLDDVDPVEVAPKLFVAAMMNAGQLCLGAKRIYVHDSQYDRICEELARLAREWVVDDGLKQGTQMGPLQNKAQFEKVKGFLEDAERNGKIVAGGEVLGRKGYFIQPTIVRDIADDARLVTEEQFGPVVPVLRYSAVDDAIARANNSEYGLAGTVWGKDLDRAFYVAAKIETGTVWINKFLDVSPDIPFGGAKQSGVGEELGREGLEAYTQAKIINMAK</sequence>
<evidence type="ECO:0000256" key="4">
    <source>
        <dbReference type="RuleBase" id="RU003345"/>
    </source>
</evidence>
<evidence type="ECO:0000313" key="7">
    <source>
        <dbReference type="Proteomes" id="UP000199184"/>
    </source>
</evidence>
<dbReference type="FunFam" id="3.40.309.10:FF:000009">
    <property type="entry name" value="Aldehyde dehydrogenase A"/>
    <property type="match status" value="1"/>
</dbReference>
<dbReference type="PANTHER" id="PTHR11699">
    <property type="entry name" value="ALDEHYDE DEHYDROGENASE-RELATED"/>
    <property type="match status" value="1"/>
</dbReference>
<dbReference type="InterPro" id="IPR016163">
    <property type="entry name" value="Ald_DH_C"/>
</dbReference>
<accession>A0A1C3USC9</accession>
<dbReference type="CDD" id="cd07106">
    <property type="entry name" value="ALDH_AldA-AAD23400"/>
    <property type="match status" value="1"/>
</dbReference>
<evidence type="ECO:0000256" key="3">
    <source>
        <dbReference type="PROSITE-ProRule" id="PRU10007"/>
    </source>
</evidence>
<dbReference type="InterPro" id="IPR015590">
    <property type="entry name" value="Aldehyde_DH_dom"/>
</dbReference>
<evidence type="ECO:0000256" key="2">
    <source>
        <dbReference type="ARBA" id="ARBA00023002"/>
    </source>
</evidence>
<protein>
    <submittedName>
        <fullName evidence="6">Acyl-CoA reductase</fullName>
    </submittedName>
</protein>
<feature type="domain" description="Aldehyde dehydrogenase" evidence="5">
    <location>
        <begin position="17"/>
        <end position="462"/>
    </location>
</feature>
<keyword evidence="7" id="KW-1185">Reference proteome</keyword>
<feature type="active site" evidence="3">
    <location>
        <position position="241"/>
    </location>
</feature>
<dbReference type="RefSeq" id="WP_091954694.1">
    <property type="nucleotide sequence ID" value="NZ_FMAI01000002.1"/>
</dbReference>
<comment type="similarity">
    <text evidence="1 4">Belongs to the aldehyde dehydrogenase family.</text>
</comment>
<dbReference type="AlphaFoldDB" id="A0A1C3USC9"/>
<dbReference type="EMBL" id="FMAI01000002">
    <property type="protein sequence ID" value="SCB18361.1"/>
    <property type="molecule type" value="Genomic_DNA"/>
</dbReference>
<dbReference type="PROSITE" id="PS00687">
    <property type="entry name" value="ALDEHYDE_DEHYDR_GLU"/>
    <property type="match status" value="1"/>
</dbReference>
<dbReference type="Proteomes" id="UP000199184">
    <property type="component" value="Unassembled WGS sequence"/>
</dbReference>
<proteinExistence type="inferred from homology"/>
<dbReference type="Gene3D" id="3.40.605.10">
    <property type="entry name" value="Aldehyde Dehydrogenase, Chain A, domain 1"/>
    <property type="match status" value="1"/>
</dbReference>
<name>A0A1C3USC9_9BRAD</name>
<evidence type="ECO:0000256" key="1">
    <source>
        <dbReference type="ARBA" id="ARBA00009986"/>
    </source>
</evidence>
<dbReference type="GO" id="GO:0016620">
    <property type="term" value="F:oxidoreductase activity, acting on the aldehyde or oxo group of donors, NAD or NADP as acceptor"/>
    <property type="evidence" value="ECO:0007669"/>
    <property type="project" value="InterPro"/>
</dbReference>
<dbReference type="InterPro" id="IPR029510">
    <property type="entry name" value="Ald_DH_CS_GLU"/>
</dbReference>
<dbReference type="Pfam" id="PF00171">
    <property type="entry name" value="Aldedh"/>
    <property type="match status" value="1"/>
</dbReference>
<dbReference type="SUPFAM" id="SSF53720">
    <property type="entry name" value="ALDH-like"/>
    <property type="match status" value="1"/>
</dbReference>
<evidence type="ECO:0000313" key="6">
    <source>
        <dbReference type="EMBL" id="SCB18361.1"/>
    </source>
</evidence>
<dbReference type="InterPro" id="IPR044086">
    <property type="entry name" value="LUC3-like"/>
</dbReference>
<reference evidence="7" key="1">
    <citation type="submission" date="2016-08" db="EMBL/GenBank/DDBJ databases">
        <authorList>
            <person name="Varghese N."/>
            <person name="Submissions Spin"/>
        </authorList>
    </citation>
    <scope>NUCLEOTIDE SEQUENCE [LARGE SCALE GENOMIC DNA]</scope>
    <source>
        <strain evidence="7">ERR11</strain>
    </source>
</reference>
<gene>
    <name evidence="6" type="ORF">GA0061098_1002365</name>
</gene>
<dbReference type="Gene3D" id="3.40.309.10">
    <property type="entry name" value="Aldehyde Dehydrogenase, Chain A, domain 2"/>
    <property type="match status" value="1"/>
</dbReference>
<keyword evidence="2 4" id="KW-0560">Oxidoreductase</keyword>